<organism evidence="2 3">
    <name type="scientific">Oesophagostomum dentatum</name>
    <name type="common">Nodular worm</name>
    <dbReference type="NCBI Taxonomy" id="61180"/>
    <lineage>
        <taxon>Eukaryota</taxon>
        <taxon>Metazoa</taxon>
        <taxon>Ecdysozoa</taxon>
        <taxon>Nematoda</taxon>
        <taxon>Chromadorea</taxon>
        <taxon>Rhabditida</taxon>
        <taxon>Rhabditina</taxon>
        <taxon>Rhabditomorpha</taxon>
        <taxon>Strongyloidea</taxon>
        <taxon>Strongylidae</taxon>
        <taxon>Oesophagostomum</taxon>
    </lineage>
</organism>
<dbReference type="Proteomes" id="UP000053660">
    <property type="component" value="Unassembled WGS sequence"/>
</dbReference>
<dbReference type="InterPro" id="IPR032710">
    <property type="entry name" value="NTF2-like_dom_sf"/>
</dbReference>
<accession>A0A0B1TBM1</accession>
<evidence type="ECO:0000259" key="1">
    <source>
        <dbReference type="Pfam" id="PF14534"/>
    </source>
</evidence>
<dbReference type="Gene3D" id="3.10.450.50">
    <property type="match status" value="1"/>
</dbReference>
<dbReference type="Pfam" id="PF14534">
    <property type="entry name" value="DUF4440"/>
    <property type="match status" value="1"/>
</dbReference>
<evidence type="ECO:0000313" key="3">
    <source>
        <dbReference type="Proteomes" id="UP000053660"/>
    </source>
</evidence>
<dbReference type="InterPro" id="IPR027843">
    <property type="entry name" value="DUF4440"/>
</dbReference>
<dbReference type="PANTHER" id="PTHR31664">
    <property type="entry name" value="PROTEIN CBG16427"/>
    <property type="match status" value="1"/>
</dbReference>
<sequence length="126" mass="14389">MSPSEEAKTVIKPLFDDYTKHMKDHELDKAAEHLDPNFVAVRVGKKAIFGREQLKKEFEESIEEYGKATSSEVTEEEYVMVGDFAVVKGHFEATSEKKGVVKGKFTQIWRKHGDTYLLLHDEVDLA</sequence>
<name>A0A0B1TBM1_OESDE</name>
<keyword evidence="3" id="KW-1185">Reference proteome</keyword>
<protein>
    <recommendedName>
        <fullName evidence="1">DUF4440 domain-containing protein</fullName>
    </recommendedName>
</protein>
<dbReference type="AlphaFoldDB" id="A0A0B1TBM1"/>
<dbReference type="OrthoDB" id="5793381at2759"/>
<proteinExistence type="predicted"/>
<gene>
    <name evidence="2" type="ORF">OESDEN_05423</name>
</gene>
<dbReference type="EMBL" id="KN550252">
    <property type="protein sequence ID" value="KHJ94639.1"/>
    <property type="molecule type" value="Genomic_DNA"/>
</dbReference>
<dbReference type="PANTHER" id="PTHR31664:SF4">
    <property type="entry name" value="DUF4440 DOMAIN-CONTAINING PROTEIN"/>
    <property type="match status" value="1"/>
</dbReference>
<feature type="domain" description="DUF4440" evidence="1">
    <location>
        <begin position="11"/>
        <end position="117"/>
    </location>
</feature>
<dbReference type="SUPFAM" id="SSF54427">
    <property type="entry name" value="NTF2-like"/>
    <property type="match status" value="1"/>
</dbReference>
<evidence type="ECO:0000313" key="2">
    <source>
        <dbReference type="EMBL" id="KHJ94639.1"/>
    </source>
</evidence>
<reference evidence="2 3" key="1">
    <citation type="submission" date="2014-03" db="EMBL/GenBank/DDBJ databases">
        <title>Draft genome of the hookworm Oesophagostomum dentatum.</title>
        <authorList>
            <person name="Mitreva M."/>
        </authorList>
    </citation>
    <scope>NUCLEOTIDE SEQUENCE [LARGE SCALE GENOMIC DNA]</scope>
    <source>
        <strain evidence="2 3">OD-Hann</strain>
    </source>
</reference>